<accession>A0AAW9RZ73</accession>
<reference evidence="3 4" key="1">
    <citation type="submission" date="2024-04" db="EMBL/GenBank/DDBJ databases">
        <title>Novel genus in family Flammeovirgaceae.</title>
        <authorList>
            <person name="Nguyen T.H."/>
            <person name="Vuong T.Q."/>
            <person name="Le H."/>
            <person name="Kim S.-G."/>
        </authorList>
    </citation>
    <scope>NUCLEOTIDE SEQUENCE [LARGE SCALE GENOMIC DNA]</scope>
    <source>
        <strain evidence="3 4">JCM 23209</strain>
    </source>
</reference>
<organism evidence="3 4">
    <name type="scientific">Rapidithrix thailandica</name>
    <dbReference type="NCBI Taxonomy" id="413964"/>
    <lineage>
        <taxon>Bacteria</taxon>
        <taxon>Pseudomonadati</taxon>
        <taxon>Bacteroidota</taxon>
        <taxon>Cytophagia</taxon>
        <taxon>Cytophagales</taxon>
        <taxon>Flammeovirgaceae</taxon>
        <taxon>Rapidithrix</taxon>
    </lineage>
</organism>
<evidence type="ECO:0000256" key="2">
    <source>
        <dbReference type="SAM" id="SignalP"/>
    </source>
</evidence>
<feature type="signal peptide" evidence="2">
    <location>
        <begin position="1"/>
        <end position="20"/>
    </location>
</feature>
<comment type="caution">
    <text evidence="3">The sequence shown here is derived from an EMBL/GenBank/DDBJ whole genome shotgun (WGS) entry which is preliminary data.</text>
</comment>
<evidence type="ECO:0000313" key="4">
    <source>
        <dbReference type="Proteomes" id="UP001403385"/>
    </source>
</evidence>
<keyword evidence="1" id="KW-0175">Coiled coil</keyword>
<evidence type="ECO:0000256" key="1">
    <source>
        <dbReference type="SAM" id="Coils"/>
    </source>
</evidence>
<sequence>MNKVMLLIGLLFLGSGSLQATHVNANRLDVSQNIYGQDGDYDKEKMARDLKIMEKILDELFAAEAAPLKSLKITGNRTHASYHPGFGVVFYTPNFTNTNWKPAIAFYEAQLRKEATKQRLDARKRELKARKEKWKEKRKMAKRTLENDSVEVDEDIDIEIETIINDALAEIPEQIEINIPHISFNTLDHNNLNIDSLLEVHNEMVHSIMSRFLSQYGDLASELKENEKILVVYEDKNNASSYHTSFSDKQAKFLKISAVVDKKSVVHLKRGRLSPQEFEQKITWSALDANTKQNIDLQVFSKVLQEIVKENNSNNEYKVIFSNTPNISFNQIDGLGVIYTLDYSEMPFWVNMERHEQIVIRTDPSVREEEAERKMEWYHHLNKEIKQTMIEYGRTLQSLKDTDMLIINVSLPQCNCDMPSDLQLSLKYSVLTRYDQRKIDLDDALEEIIENEY</sequence>
<dbReference type="EMBL" id="JBDKWZ010000012">
    <property type="protein sequence ID" value="MEN7550214.1"/>
    <property type="molecule type" value="Genomic_DNA"/>
</dbReference>
<keyword evidence="4" id="KW-1185">Reference proteome</keyword>
<protein>
    <submittedName>
        <fullName evidence="3">Uncharacterized protein</fullName>
    </submittedName>
</protein>
<feature type="chain" id="PRO_5043802065" evidence="2">
    <location>
        <begin position="21"/>
        <end position="453"/>
    </location>
</feature>
<feature type="coiled-coil region" evidence="1">
    <location>
        <begin position="113"/>
        <end position="144"/>
    </location>
</feature>
<name>A0AAW9RZ73_9BACT</name>
<dbReference type="AlphaFoldDB" id="A0AAW9RZ73"/>
<dbReference type="Proteomes" id="UP001403385">
    <property type="component" value="Unassembled WGS sequence"/>
</dbReference>
<dbReference type="RefSeq" id="WP_346822993.1">
    <property type="nucleotide sequence ID" value="NZ_JBDKWZ010000012.1"/>
</dbReference>
<evidence type="ECO:0000313" key="3">
    <source>
        <dbReference type="EMBL" id="MEN7550214.1"/>
    </source>
</evidence>
<gene>
    <name evidence="3" type="ORF">AAG747_20000</name>
</gene>
<proteinExistence type="predicted"/>
<keyword evidence="2" id="KW-0732">Signal</keyword>